<reference evidence="2" key="1">
    <citation type="submission" date="2021-01" db="EMBL/GenBank/DDBJ databases">
        <authorList>
            <person name="Corre E."/>
            <person name="Pelletier E."/>
            <person name="Niang G."/>
            <person name="Scheremetjew M."/>
            <person name="Finn R."/>
            <person name="Kale V."/>
            <person name="Holt S."/>
            <person name="Cochrane G."/>
            <person name="Meng A."/>
            <person name="Brown T."/>
            <person name="Cohen L."/>
        </authorList>
    </citation>
    <scope>NUCLEOTIDE SEQUENCE</scope>
    <source>
        <strain evidence="2">GSO104</strain>
    </source>
</reference>
<dbReference type="AlphaFoldDB" id="A0A7S4R248"/>
<gene>
    <name evidence="2" type="ORF">DBRI00130_LOCUS11713</name>
</gene>
<dbReference type="EMBL" id="HBNS01014548">
    <property type="protein sequence ID" value="CAE4601109.1"/>
    <property type="molecule type" value="Transcribed_RNA"/>
</dbReference>
<sequence length="122" mass="14200">MKVFRVYEYNKDLPPTPTQQQNDNEKNEKNNSIHAAAYSYREYSISSSSTSSSPSSFQETTRKIKKQQPQASFFLSSFLAKVHEIPKRIFMDLFLPVGYVSFLRIIEKILYIVLHCGHDFLL</sequence>
<evidence type="ECO:0000256" key="1">
    <source>
        <dbReference type="SAM" id="MobiDB-lite"/>
    </source>
</evidence>
<feature type="region of interest" description="Disordered" evidence="1">
    <location>
        <begin position="9"/>
        <end position="31"/>
    </location>
</feature>
<evidence type="ECO:0000313" key="2">
    <source>
        <dbReference type="EMBL" id="CAE4601109.1"/>
    </source>
</evidence>
<name>A0A7S4R248_9STRA</name>
<protein>
    <submittedName>
        <fullName evidence="2">Uncharacterized protein</fullName>
    </submittedName>
</protein>
<organism evidence="2">
    <name type="scientific">Ditylum brightwellii</name>
    <dbReference type="NCBI Taxonomy" id="49249"/>
    <lineage>
        <taxon>Eukaryota</taxon>
        <taxon>Sar</taxon>
        <taxon>Stramenopiles</taxon>
        <taxon>Ochrophyta</taxon>
        <taxon>Bacillariophyta</taxon>
        <taxon>Mediophyceae</taxon>
        <taxon>Lithodesmiophycidae</taxon>
        <taxon>Lithodesmiales</taxon>
        <taxon>Lithodesmiaceae</taxon>
        <taxon>Ditylum</taxon>
    </lineage>
</organism>
<accession>A0A7S4R248</accession>
<proteinExistence type="predicted"/>